<dbReference type="PANTHER" id="PTHR37702">
    <property type="entry name" value="PROLINE-RICH FAMILY PROTEIN"/>
    <property type="match status" value="1"/>
</dbReference>
<evidence type="ECO:0000256" key="1">
    <source>
        <dbReference type="SAM" id="Phobius"/>
    </source>
</evidence>
<evidence type="ECO:0000313" key="3">
    <source>
        <dbReference type="Proteomes" id="UP001281410"/>
    </source>
</evidence>
<gene>
    <name evidence="2" type="ORF">Dsin_008710</name>
</gene>
<name>A0AAE0AQ43_9ROSI</name>
<sequence>MSLAHIHVIHHPLAQHRLQLPLCHRLLSQNHTYPPPLGYNYHTPTGNLLNYPTPPNINNNFFYGPPPPDPILPYFPYYYRKPHHKTDDQSSSSVATSITRSTAMVISATNLFFIYLSFLFTSYV</sequence>
<reference evidence="2" key="1">
    <citation type="journal article" date="2023" name="Plant J.">
        <title>Genome sequences and population genomics provide insights into the demographic history, inbreeding, and mutation load of two 'living fossil' tree species of Dipteronia.</title>
        <authorList>
            <person name="Feng Y."/>
            <person name="Comes H.P."/>
            <person name="Chen J."/>
            <person name="Zhu S."/>
            <person name="Lu R."/>
            <person name="Zhang X."/>
            <person name="Li P."/>
            <person name="Qiu J."/>
            <person name="Olsen K.M."/>
            <person name="Qiu Y."/>
        </authorList>
    </citation>
    <scope>NUCLEOTIDE SEQUENCE</scope>
    <source>
        <strain evidence="2">NBL</strain>
    </source>
</reference>
<keyword evidence="1" id="KW-1133">Transmembrane helix</keyword>
<dbReference type="PANTHER" id="PTHR37702:SF1">
    <property type="entry name" value="HYDROXYPROLINE-RICH GLYCOPROTEIN FAMILY PROTEIN"/>
    <property type="match status" value="1"/>
</dbReference>
<dbReference type="AlphaFoldDB" id="A0AAE0AQ43"/>
<keyword evidence="3" id="KW-1185">Reference proteome</keyword>
<comment type="caution">
    <text evidence="2">The sequence shown here is derived from an EMBL/GenBank/DDBJ whole genome shotgun (WGS) entry which is preliminary data.</text>
</comment>
<proteinExistence type="predicted"/>
<protein>
    <submittedName>
        <fullName evidence="2">Uncharacterized protein</fullName>
    </submittedName>
</protein>
<dbReference type="Proteomes" id="UP001281410">
    <property type="component" value="Unassembled WGS sequence"/>
</dbReference>
<keyword evidence="1" id="KW-0812">Transmembrane</keyword>
<keyword evidence="1" id="KW-0472">Membrane</keyword>
<evidence type="ECO:0000313" key="2">
    <source>
        <dbReference type="EMBL" id="KAK3221685.1"/>
    </source>
</evidence>
<accession>A0AAE0AQ43</accession>
<organism evidence="2 3">
    <name type="scientific">Dipteronia sinensis</name>
    <dbReference type="NCBI Taxonomy" id="43782"/>
    <lineage>
        <taxon>Eukaryota</taxon>
        <taxon>Viridiplantae</taxon>
        <taxon>Streptophyta</taxon>
        <taxon>Embryophyta</taxon>
        <taxon>Tracheophyta</taxon>
        <taxon>Spermatophyta</taxon>
        <taxon>Magnoliopsida</taxon>
        <taxon>eudicotyledons</taxon>
        <taxon>Gunneridae</taxon>
        <taxon>Pentapetalae</taxon>
        <taxon>rosids</taxon>
        <taxon>malvids</taxon>
        <taxon>Sapindales</taxon>
        <taxon>Sapindaceae</taxon>
        <taxon>Hippocastanoideae</taxon>
        <taxon>Acereae</taxon>
        <taxon>Dipteronia</taxon>
    </lineage>
</organism>
<dbReference type="EMBL" id="JANJYJ010000003">
    <property type="protein sequence ID" value="KAK3221685.1"/>
    <property type="molecule type" value="Genomic_DNA"/>
</dbReference>
<feature type="transmembrane region" description="Helical" evidence="1">
    <location>
        <begin position="103"/>
        <end position="123"/>
    </location>
</feature>